<feature type="transmembrane region" description="Helical" evidence="6">
    <location>
        <begin position="92"/>
        <end position="110"/>
    </location>
</feature>
<protein>
    <submittedName>
        <fullName evidence="9">Bifunctional purine biosynthesis protein PurH</fullName>
    </submittedName>
</protein>
<dbReference type="InterPro" id="IPR005828">
    <property type="entry name" value="MFS_sugar_transport-like"/>
</dbReference>
<dbReference type="EMBL" id="JASJQH010009195">
    <property type="protein sequence ID" value="KAK9680720.1"/>
    <property type="molecule type" value="Genomic_DNA"/>
</dbReference>
<evidence type="ECO:0000256" key="2">
    <source>
        <dbReference type="ARBA" id="ARBA00022448"/>
    </source>
</evidence>
<dbReference type="PANTHER" id="PTHR23503:SF8">
    <property type="entry name" value="FACILITATED GLUCOSE TRANSPORTER PROTEIN 1"/>
    <property type="match status" value="1"/>
</dbReference>
<reference evidence="9 10" key="1">
    <citation type="submission" date="2023-04" db="EMBL/GenBank/DDBJ databases">
        <title>Genome of Basidiobolus ranarum AG-B5.</title>
        <authorList>
            <person name="Stajich J.E."/>
            <person name="Carter-House D."/>
            <person name="Gryganskyi A."/>
        </authorList>
    </citation>
    <scope>NUCLEOTIDE SEQUENCE [LARGE SCALE GENOMIC DNA]</scope>
    <source>
        <strain evidence="9 10">AG-B5</strain>
    </source>
</reference>
<keyword evidence="5 6" id="KW-0472">Membrane</keyword>
<proteinExistence type="predicted"/>
<dbReference type="Gene3D" id="1.20.1250.20">
    <property type="entry name" value="MFS general substrate transporter like domains"/>
    <property type="match status" value="1"/>
</dbReference>
<gene>
    <name evidence="9" type="primary">HGT20_30</name>
    <name evidence="9" type="ORF">K7432_015871</name>
</gene>
<evidence type="ECO:0000256" key="7">
    <source>
        <dbReference type="SAM" id="SignalP"/>
    </source>
</evidence>
<dbReference type="PROSITE" id="PS50850">
    <property type="entry name" value="MFS"/>
    <property type="match status" value="1"/>
</dbReference>
<comment type="subcellular location">
    <subcellularLocation>
        <location evidence="1">Membrane</location>
        <topology evidence="1">Multi-pass membrane protein</topology>
    </subcellularLocation>
</comment>
<sequence length="125" mass="13513">MTSSAGMGLFALLLVIGDATHVNALKVLSVICFAASFNIGLGCVPFMITPEMVPTWAAGVVVSAATTVNWICNFIIGFIFPSLINAMGSKVFIIFTVLNFVFLIFDYFFVPETKGRSVDDIAKNY</sequence>
<keyword evidence="3 6" id="KW-0812">Transmembrane</keyword>
<feature type="transmembrane region" description="Helical" evidence="6">
    <location>
        <begin position="27"/>
        <end position="48"/>
    </location>
</feature>
<name>A0ABR2VMG5_9FUNG</name>
<organism evidence="9 10">
    <name type="scientific">Basidiobolus ranarum</name>
    <dbReference type="NCBI Taxonomy" id="34480"/>
    <lineage>
        <taxon>Eukaryota</taxon>
        <taxon>Fungi</taxon>
        <taxon>Fungi incertae sedis</taxon>
        <taxon>Zoopagomycota</taxon>
        <taxon>Entomophthoromycotina</taxon>
        <taxon>Basidiobolomycetes</taxon>
        <taxon>Basidiobolales</taxon>
        <taxon>Basidiobolaceae</taxon>
        <taxon>Basidiobolus</taxon>
    </lineage>
</organism>
<evidence type="ECO:0000256" key="6">
    <source>
        <dbReference type="SAM" id="Phobius"/>
    </source>
</evidence>
<feature type="domain" description="Major facilitator superfamily (MFS) profile" evidence="8">
    <location>
        <begin position="1"/>
        <end position="114"/>
    </location>
</feature>
<evidence type="ECO:0000313" key="10">
    <source>
        <dbReference type="Proteomes" id="UP001479436"/>
    </source>
</evidence>
<feature type="chain" id="PRO_5045987843" evidence="7">
    <location>
        <begin position="25"/>
        <end position="125"/>
    </location>
</feature>
<dbReference type="Pfam" id="PF00083">
    <property type="entry name" value="Sugar_tr"/>
    <property type="match status" value="1"/>
</dbReference>
<dbReference type="SUPFAM" id="SSF103473">
    <property type="entry name" value="MFS general substrate transporter"/>
    <property type="match status" value="1"/>
</dbReference>
<evidence type="ECO:0000256" key="1">
    <source>
        <dbReference type="ARBA" id="ARBA00004141"/>
    </source>
</evidence>
<dbReference type="InterPro" id="IPR020846">
    <property type="entry name" value="MFS_dom"/>
</dbReference>
<dbReference type="InterPro" id="IPR036259">
    <property type="entry name" value="MFS_trans_sf"/>
</dbReference>
<evidence type="ECO:0000259" key="8">
    <source>
        <dbReference type="PROSITE" id="PS50850"/>
    </source>
</evidence>
<feature type="signal peptide" evidence="7">
    <location>
        <begin position="1"/>
        <end position="24"/>
    </location>
</feature>
<dbReference type="InterPro" id="IPR045263">
    <property type="entry name" value="GLUT"/>
</dbReference>
<accession>A0ABR2VMG5</accession>
<keyword evidence="10" id="KW-1185">Reference proteome</keyword>
<keyword evidence="7" id="KW-0732">Signal</keyword>
<evidence type="ECO:0000256" key="4">
    <source>
        <dbReference type="ARBA" id="ARBA00022989"/>
    </source>
</evidence>
<evidence type="ECO:0000313" key="9">
    <source>
        <dbReference type="EMBL" id="KAK9680720.1"/>
    </source>
</evidence>
<keyword evidence="4 6" id="KW-1133">Transmembrane helix</keyword>
<dbReference type="Proteomes" id="UP001479436">
    <property type="component" value="Unassembled WGS sequence"/>
</dbReference>
<keyword evidence="2" id="KW-0813">Transport</keyword>
<comment type="caution">
    <text evidence="9">The sequence shown here is derived from an EMBL/GenBank/DDBJ whole genome shotgun (WGS) entry which is preliminary data.</text>
</comment>
<dbReference type="PANTHER" id="PTHR23503">
    <property type="entry name" value="SOLUTE CARRIER FAMILY 2"/>
    <property type="match status" value="1"/>
</dbReference>
<evidence type="ECO:0000256" key="3">
    <source>
        <dbReference type="ARBA" id="ARBA00022692"/>
    </source>
</evidence>
<evidence type="ECO:0000256" key="5">
    <source>
        <dbReference type="ARBA" id="ARBA00023136"/>
    </source>
</evidence>
<feature type="transmembrane region" description="Helical" evidence="6">
    <location>
        <begin position="55"/>
        <end position="80"/>
    </location>
</feature>